<evidence type="ECO:0000313" key="2">
    <source>
        <dbReference type="EMBL" id="KJA26440.1"/>
    </source>
</evidence>
<dbReference type="OrthoDB" id="3265539at2759"/>
<evidence type="ECO:0000313" key="3">
    <source>
        <dbReference type="Proteomes" id="UP000054270"/>
    </source>
</evidence>
<sequence length="162" mass="18449">MAPKPSTTTAADPRTIHFDPLDETNYHYWAMRMEAELIRRDLWSVIVCEDDLTLAGIHVARGLATRLALRRSFLRLVKDEAETMSAWVGRVKRMAFQLVAIGVVVSDEDRILALTNGLDDTYEAFVISLDSTHPKNLTLDYVVDRLLNDEMRRGNKGKDEED</sequence>
<protein>
    <recommendedName>
        <fullName evidence="1">DUF4219 domain-containing protein</fullName>
    </recommendedName>
</protein>
<feature type="non-terminal residue" evidence="2">
    <location>
        <position position="162"/>
    </location>
</feature>
<feature type="domain" description="DUF4219" evidence="1">
    <location>
        <begin position="21"/>
        <end position="46"/>
    </location>
</feature>
<dbReference type="PANTHER" id="PTHR47481:SF7">
    <property type="entry name" value="CCHC-TYPE DOMAIN-CONTAINING PROTEIN"/>
    <property type="match status" value="1"/>
</dbReference>
<dbReference type="AlphaFoldDB" id="A0A0D2Q4A7"/>
<dbReference type="PANTHER" id="PTHR47481">
    <property type="match status" value="1"/>
</dbReference>
<dbReference type="Pfam" id="PF14223">
    <property type="entry name" value="Retrotran_gag_2"/>
    <property type="match status" value="1"/>
</dbReference>
<dbReference type="Proteomes" id="UP000054270">
    <property type="component" value="Unassembled WGS sequence"/>
</dbReference>
<organism evidence="2 3">
    <name type="scientific">Hypholoma sublateritium (strain FD-334 SS-4)</name>
    <dbReference type="NCBI Taxonomy" id="945553"/>
    <lineage>
        <taxon>Eukaryota</taxon>
        <taxon>Fungi</taxon>
        <taxon>Dikarya</taxon>
        <taxon>Basidiomycota</taxon>
        <taxon>Agaricomycotina</taxon>
        <taxon>Agaricomycetes</taxon>
        <taxon>Agaricomycetidae</taxon>
        <taxon>Agaricales</taxon>
        <taxon>Agaricineae</taxon>
        <taxon>Strophariaceae</taxon>
        <taxon>Hypholoma</taxon>
    </lineage>
</organism>
<dbReference type="InterPro" id="IPR025314">
    <property type="entry name" value="DUF4219"/>
</dbReference>
<dbReference type="Pfam" id="PF13961">
    <property type="entry name" value="DUF4219"/>
    <property type="match status" value="1"/>
</dbReference>
<proteinExistence type="predicted"/>
<name>A0A0D2Q4A7_HYPSF</name>
<evidence type="ECO:0000259" key="1">
    <source>
        <dbReference type="Pfam" id="PF13961"/>
    </source>
</evidence>
<keyword evidence="3" id="KW-1185">Reference proteome</keyword>
<reference evidence="3" key="1">
    <citation type="submission" date="2014-04" db="EMBL/GenBank/DDBJ databases">
        <title>Evolutionary Origins and Diversification of the Mycorrhizal Mutualists.</title>
        <authorList>
            <consortium name="DOE Joint Genome Institute"/>
            <consortium name="Mycorrhizal Genomics Consortium"/>
            <person name="Kohler A."/>
            <person name="Kuo A."/>
            <person name="Nagy L.G."/>
            <person name="Floudas D."/>
            <person name="Copeland A."/>
            <person name="Barry K.W."/>
            <person name="Cichocki N."/>
            <person name="Veneault-Fourrey C."/>
            <person name="LaButti K."/>
            <person name="Lindquist E.A."/>
            <person name="Lipzen A."/>
            <person name="Lundell T."/>
            <person name="Morin E."/>
            <person name="Murat C."/>
            <person name="Riley R."/>
            <person name="Ohm R."/>
            <person name="Sun H."/>
            <person name="Tunlid A."/>
            <person name="Henrissat B."/>
            <person name="Grigoriev I.V."/>
            <person name="Hibbett D.S."/>
            <person name="Martin F."/>
        </authorList>
    </citation>
    <scope>NUCLEOTIDE SEQUENCE [LARGE SCALE GENOMIC DNA]</scope>
    <source>
        <strain evidence="3">FD-334 SS-4</strain>
    </source>
</reference>
<gene>
    <name evidence="2" type="ORF">HYPSUDRAFT_180619</name>
</gene>
<dbReference type="OMA" id="HTWITAV"/>
<dbReference type="EMBL" id="KN817527">
    <property type="protein sequence ID" value="KJA26440.1"/>
    <property type="molecule type" value="Genomic_DNA"/>
</dbReference>
<accession>A0A0D2Q4A7</accession>
<dbReference type="STRING" id="945553.A0A0D2Q4A7"/>